<feature type="signal peptide" evidence="2">
    <location>
        <begin position="1"/>
        <end position="28"/>
    </location>
</feature>
<organism evidence="3 4">
    <name type="scientific">Corynebacterium zhongnanshanii</name>
    <dbReference type="NCBI Taxonomy" id="2768834"/>
    <lineage>
        <taxon>Bacteria</taxon>
        <taxon>Bacillati</taxon>
        <taxon>Actinomycetota</taxon>
        <taxon>Actinomycetes</taxon>
        <taxon>Mycobacteriales</taxon>
        <taxon>Corynebacteriaceae</taxon>
        <taxon>Corynebacterium</taxon>
    </lineage>
</organism>
<evidence type="ECO:0008006" key="5">
    <source>
        <dbReference type="Google" id="ProtNLM"/>
    </source>
</evidence>
<evidence type="ECO:0000313" key="3">
    <source>
        <dbReference type="EMBL" id="KAB3522764.1"/>
    </source>
</evidence>
<reference evidence="3 4" key="1">
    <citation type="submission" date="2019-10" db="EMBL/GenBank/DDBJ databases">
        <title>Corynebacterium sp novel species isolated from the respiratory tract of Marmot.</title>
        <authorList>
            <person name="Zhang G."/>
        </authorList>
    </citation>
    <scope>NUCLEOTIDE SEQUENCE [LARGE SCALE GENOMIC DNA]</scope>
    <source>
        <strain evidence="3 4">336</strain>
    </source>
</reference>
<proteinExistence type="predicted"/>
<comment type="caution">
    <text evidence="3">The sequence shown here is derived from an EMBL/GenBank/DDBJ whole genome shotgun (WGS) entry which is preliminary data.</text>
</comment>
<evidence type="ECO:0000256" key="2">
    <source>
        <dbReference type="SAM" id="SignalP"/>
    </source>
</evidence>
<dbReference type="EMBL" id="WBZJ01000001">
    <property type="protein sequence ID" value="KAB3522764.1"/>
    <property type="molecule type" value="Genomic_DNA"/>
</dbReference>
<keyword evidence="4" id="KW-1185">Reference proteome</keyword>
<feature type="compositionally biased region" description="Polar residues" evidence="1">
    <location>
        <begin position="30"/>
        <end position="49"/>
    </location>
</feature>
<sequence>MPHVTTISRYTAIALASTALVFVPAAQAAPVTSNQSNQQDAGQDAQGTTRIEYRSEEDRLAFEKLGRYIKVSEDGTVSAHIPSNVRHSNEDAADRIDEFVAIANGVSTSDDTPTITTYGNETKIDRWGPIEKVYISHDVLSKVNKLVTAGADVAGITSLLVAEGLSGPIGWVAAGVMALAGAGSLCDWNDQGIIIWQVPGVPVPACTPQK</sequence>
<evidence type="ECO:0000313" key="4">
    <source>
        <dbReference type="Proteomes" id="UP000436181"/>
    </source>
</evidence>
<keyword evidence="2" id="KW-0732">Signal</keyword>
<accession>A0ABQ6VEB4</accession>
<dbReference type="Proteomes" id="UP000436181">
    <property type="component" value="Unassembled WGS sequence"/>
</dbReference>
<dbReference type="RefSeq" id="WP_151843660.1">
    <property type="nucleotide sequence ID" value="NZ_WBZJ01000001.1"/>
</dbReference>
<name>A0ABQ6VEB4_9CORY</name>
<feature type="chain" id="PRO_5045204348" description="Secreted protein" evidence="2">
    <location>
        <begin position="29"/>
        <end position="210"/>
    </location>
</feature>
<feature type="region of interest" description="Disordered" evidence="1">
    <location>
        <begin position="29"/>
        <end position="52"/>
    </location>
</feature>
<protein>
    <recommendedName>
        <fullName evidence="5">Secreted protein</fullName>
    </recommendedName>
</protein>
<evidence type="ECO:0000256" key="1">
    <source>
        <dbReference type="SAM" id="MobiDB-lite"/>
    </source>
</evidence>
<gene>
    <name evidence="3" type="ORF">F8377_00900</name>
</gene>